<evidence type="ECO:0000313" key="6">
    <source>
        <dbReference type="EMBL" id="CAI74617.1"/>
    </source>
</evidence>
<dbReference type="PANTHER" id="PTHR12303">
    <property type="entry name" value="CARNOSINE N-METHYLTRANSFERASE"/>
    <property type="match status" value="1"/>
</dbReference>
<dbReference type="InterPro" id="IPR012901">
    <property type="entry name" value="CARME"/>
</dbReference>
<dbReference type="FunCoup" id="Q4UE72">
    <property type="interactions" value="14"/>
</dbReference>
<keyword evidence="5" id="KW-0949">S-adenosyl-L-methionine</keyword>
<dbReference type="Pfam" id="PF07942">
    <property type="entry name" value="CARME"/>
    <property type="match status" value="1"/>
</dbReference>
<gene>
    <name evidence="6" type="ORF">TA12795</name>
</gene>
<dbReference type="GO" id="GO:0030735">
    <property type="term" value="F:carnosine N-methyltransferase activity"/>
    <property type="evidence" value="ECO:0007669"/>
    <property type="project" value="UniProtKB-EC"/>
</dbReference>
<protein>
    <recommendedName>
        <fullName evidence="2">carnosine N-methyltransferase</fullName>
        <ecNumber evidence="2">2.1.1.22</ecNumber>
    </recommendedName>
</protein>
<dbReference type="InterPro" id="IPR029063">
    <property type="entry name" value="SAM-dependent_MTases_sf"/>
</dbReference>
<reference evidence="6 7" key="1">
    <citation type="journal article" date="2005" name="Science">
        <title>Genome of the host-cell transforming parasite Theileria annulata compared with T. parva.</title>
        <authorList>
            <person name="Pain A."/>
            <person name="Renauld H."/>
            <person name="Berriman M."/>
            <person name="Murphy L."/>
            <person name="Yeats C.A."/>
            <person name="Weir W."/>
            <person name="Kerhornou A."/>
            <person name="Aslett M."/>
            <person name="Bishop R."/>
            <person name="Bouchier C."/>
            <person name="Cochet M."/>
            <person name="Coulson R.M.R."/>
            <person name="Cronin A."/>
            <person name="de Villiers E.P."/>
            <person name="Fraser A."/>
            <person name="Fosker N."/>
            <person name="Gardner M."/>
            <person name="Goble A."/>
            <person name="Griffiths-Jones S."/>
            <person name="Harris D.E."/>
            <person name="Katzer F."/>
            <person name="Larke N."/>
            <person name="Lord A."/>
            <person name="Maser P."/>
            <person name="McKellar S."/>
            <person name="Mooney P."/>
            <person name="Morton F."/>
            <person name="Nene V."/>
            <person name="O'Neil S."/>
            <person name="Price C."/>
            <person name="Quail M.A."/>
            <person name="Rabbinowitsch E."/>
            <person name="Rawlings N.D."/>
            <person name="Rutter S."/>
            <person name="Saunders D."/>
            <person name="Seeger K."/>
            <person name="Shah T."/>
            <person name="Squares R."/>
            <person name="Squares S."/>
            <person name="Tivey A."/>
            <person name="Walker A.R."/>
            <person name="Woodward J."/>
            <person name="Dobbelaere D.A.E."/>
            <person name="Langsley G."/>
            <person name="Rajandream M.A."/>
            <person name="McKeever D."/>
            <person name="Shiels B."/>
            <person name="Tait A."/>
            <person name="Barrell B.G."/>
            <person name="Hall N."/>
        </authorList>
    </citation>
    <scope>NUCLEOTIDE SEQUENCE [LARGE SCALE GENOMIC DNA]</scope>
    <source>
        <strain evidence="7">Ankara</strain>
    </source>
</reference>
<dbReference type="KEGG" id="tan:TA12795"/>
<dbReference type="AlphaFoldDB" id="Q4UE72"/>
<dbReference type="RefSeq" id="XP_952349.1">
    <property type="nucleotide sequence ID" value="XM_947256.1"/>
</dbReference>
<dbReference type="GeneID" id="3862143"/>
<dbReference type="SUPFAM" id="SSF53335">
    <property type="entry name" value="S-adenosyl-L-methionine-dependent methyltransferases"/>
    <property type="match status" value="1"/>
</dbReference>
<dbReference type="EMBL" id="CR940348">
    <property type="protein sequence ID" value="CAI74617.1"/>
    <property type="molecule type" value="Genomic_DNA"/>
</dbReference>
<organism evidence="6 7">
    <name type="scientific">Theileria annulata</name>
    <dbReference type="NCBI Taxonomy" id="5874"/>
    <lineage>
        <taxon>Eukaryota</taxon>
        <taxon>Sar</taxon>
        <taxon>Alveolata</taxon>
        <taxon>Apicomplexa</taxon>
        <taxon>Aconoidasida</taxon>
        <taxon>Piroplasmida</taxon>
        <taxon>Theileriidae</taxon>
        <taxon>Theileria</taxon>
    </lineage>
</organism>
<dbReference type="eggNOG" id="KOG2798">
    <property type="taxonomic scope" value="Eukaryota"/>
</dbReference>
<dbReference type="GO" id="GO:0032259">
    <property type="term" value="P:methylation"/>
    <property type="evidence" value="ECO:0007669"/>
    <property type="project" value="UniProtKB-KW"/>
</dbReference>
<evidence type="ECO:0000256" key="2">
    <source>
        <dbReference type="ARBA" id="ARBA00012003"/>
    </source>
</evidence>
<dbReference type="InParanoid" id="Q4UE72"/>
<sequence length="413" mass="48216">MYHKRNNMNDLNENEREELQHFINILYSFMSYKRDGSVEVERVYRSYNLLSEDDKKLLIESPAAKSIKMLKAIITNQNFIISMVSGIINFDNYEGKMDKLYLENENKYTNEDVIRELRIIVKNTSFCNTPENLDDSEINPTTDPVVLHRNGNWVRTTLRQFVRDWSDEGEYERNQCFKPLLDALKRKLPIKDPKNPPLILCPGCGLGRLPFEVLRLGYSSQGNEFSYFMLIGSNFIINHSIKPRTFKIFPYCLDTSNRISNDDHLKEVYIPDVSPSSFNFESHNFSICAGEFTEAYDDFFEYFDGILTCFFLDTAKNVISYIRTIAKIIKKGGLWANIGPLLYHYADLTHNSIELAWNEIEKIISNWFTIENVEIKDANYTSNSLSMMKTQYKCIYFEAIRNDVEVFGKSITF</sequence>
<dbReference type="OMA" id="SAKWFDI"/>
<dbReference type="SMART" id="SM01296">
    <property type="entry name" value="N2227"/>
    <property type="match status" value="1"/>
</dbReference>
<evidence type="ECO:0000313" key="7">
    <source>
        <dbReference type="Proteomes" id="UP000001950"/>
    </source>
</evidence>
<dbReference type="OrthoDB" id="978at2759"/>
<comment type="similarity">
    <text evidence="1">Belongs to the carnosine N-methyltransferase family.</text>
</comment>
<dbReference type="VEuPathDB" id="PiroplasmaDB:TA12795"/>
<dbReference type="Proteomes" id="UP000001950">
    <property type="component" value="Chromosome 2"/>
</dbReference>
<dbReference type="PANTHER" id="PTHR12303:SF6">
    <property type="entry name" value="CARNOSINE N-METHYLTRANSFERASE"/>
    <property type="match status" value="1"/>
</dbReference>
<keyword evidence="3" id="KW-0489">Methyltransferase</keyword>
<accession>Q4UE72</accession>
<dbReference type="EC" id="2.1.1.22" evidence="2"/>
<proteinExistence type="inferred from homology"/>
<name>Q4UE72_THEAN</name>
<evidence type="ECO:0000256" key="4">
    <source>
        <dbReference type="ARBA" id="ARBA00022679"/>
    </source>
</evidence>
<evidence type="ECO:0000256" key="1">
    <source>
        <dbReference type="ARBA" id="ARBA00010086"/>
    </source>
</evidence>
<keyword evidence="7" id="KW-1185">Reference proteome</keyword>
<evidence type="ECO:0000256" key="5">
    <source>
        <dbReference type="ARBA" id="ARBA00022691"/>
    </source>
</evidence>
<evidence type="ECO:0000256" key="3">
    <source>
        <dbReference type="ARBA" id="ARBA00022603"/>
    </source>
</evidence>
<keyword evidence="4" id="KW-0808">Transferase</keyword>